<dbReference type="Gene3D" id="2.130.10.30">
    <property type="entry name" value="Regulator of chromosome condensation 1/beta-lactamase-inhibitor protein II"/>
    <property type="match status" value="2"/>
</dbReference>
<keyword evidence="1" id="KW-0677">Repeat</keyword>
<dbReference type="SUPFAM" id="SSF50985">
    <property type="entry name" value="RCC1/BLIP-II"/>
    <property type="match status" value="2"/>
</dbReference>
<dbReference type="Proteomes" id="UP001470230">
    <property type="component" value="Unassembled WGS sequence"/>
</dbReference>
<protein>
    <submittedName>
        <fullName evidence="4">Uncharacterized protein</fullName>
    </submittedName>
</protein>
<dbReference type="InterPro" id="IPR051210">
    <property type="entry name" value="Ub_ligase/GEF_domain"/>
</dbReference>
<feature type="coiled-coil region" evidence="3">
    <location>
        <begin position="379"/>
        <end position="427"/>
    </location>
</feature>
<dbReference type="PANTHER" id="PTHR22870:SF408">
    <property type="entry name" value="OS09G0560450 PROTEIN"/>
    <property type="match status" value="1"/>
</dbReference>
<accession>A0ABR2J0Z9</accession>
<feature type="repeat" description="RCC1" evidence="2">
    <location>
        <begin position="54"/>
        <end position="110"/>
    </location>
</feature>
<comment type="caution">
    <text evidence="4">The sequence shown here is derived from an EMBL/GenBank/DDBJ whole genome shotgun (WGS) entry which is preliminary data.</text>
</comment>
<proteinExistence type="predicted"/>
<dbReference type="InterPro" id="IPR000408">
    <property type="entry name" value="Reg_chr_condens"/>
</dbReference>
<name>A0ABR2J0Z9_9EUKA</name>
<keyword evidence="5" id="KW-1185">Reference proteome</keyword>
<evidence type="ECO:0000256" key="3">
    <source>
        <dbReference type="SAM" id="Coils"/>
    </source>
</evidence>
<dbReference type="PROSITE" id="PS50012">
    <property type="entry name" value="RCC1_3"/>
    <property type="match status" value="1"/>
</dbReference>
<dbReference type="InterPro" id="IPR009091">
    <property type="entry name" value="RCC1/BLIP-II"/>
</dbReference>
<gene>
    <name evidence="4" type="ORF">M9Y10_006993</name>
</gene>
<evidence type="ECO:0000313" key="4">
    <source>
        <dbReference type="EMBL" id="KAK8871277.1"/>
    </source>
</evidence>
<sequence>MIIYGYNVCSRLGSNSNNNSSQANKPPCKSHLKASSLLSFSTYNLHSVWVNNEGQAYAIGVNNNGQIGGSLPKETIQKDTEIVIQDLNGHTCKFLSAVCGTYYTLYLVSTENNNIQLIYSYFNHKQLFLDINGRTPQALFGGSENAAAIDSEGGILVITKSVFTSSTSEIKPSFLPNNDKAIKVACCNKFIVALGSSGHVYESPLSAPGKIIFNEVKDLQGHTFVDITGTFLHCFAVCKDGRVFGIGNNWKCKLAMSKETKNVSKFTIVESLKKYKIVAAFAGYDHSLFKTSDGKILACGSNANGEILLNNEITGDIVFPPVEMTGNDNVPFCIAGSYVSIMFQDGELPNNLPNQKIDPNQKLRMHSKSGKEEKVHLSVDEMEKLIELKEKEIERLTLELLESRKEIMTLRNKEKRDKLRISELEKKLFEKDADLPFKENLIFAGFD</sequence>
<reference evidence="4 5" key="1">
    <citation type="submission" date="2024-04" db="EMBL/GenBank/DDBJ databases">
        <title>Tritrichomonas musculus Genome.</title>
        <authorList>
            <person name="Alves-Ferreira E."/>
            <person name="Grigg M."/>
            <person name="Lorenzi H."/>
            <person name="Galac M."/>
        </authorList>
    </citation>
    <scope>NUCLEOTIDE SEQUENCE [LARGE SCALE GENOMIC DNA]</scope>
    <source>
        <strain evidence="4 5">EAF2021</strain>
    </source>
</reference>
<dbReference type="Pfam" id="PF13540">
    <property type="entry name" value="RCC1_2"/>
    <property type="match status" value="1"/>
</dbReference>
<dbReference type="PANTHER" id="PTHR22870">
    <property type="entry name" value="REGULATOR OF CHROMOSOME CONDENSATION"/>
    <property type="match status" value="1"/>
</dbReference>
<evidence type="ECO:0000313" key="5">
    <source>
        <dbReference type="Proteomes" id="UP001470230"/>
    </source>
</evidence>
<keyword evidence="3" id="KW-0175">Coiled coil</keyword>
<evidence type="ECO:0000256" key="2">
    <source>
        <dbReference type="PROSITE-ProRule" id="PRU00235"/>
    </source>
</evidence>
<dbReference type="EMBL" id="JAPFFF010000013">
    <property type="protein sequence ID" value="KAK8871277.1"/>
    <property type="molecule type" value="Genomic_DNA"/>
</dbReference>
<evidence type="ECO:0000256" key="1">
    <source>
        <dbReference type="ARBA" id="ARBA00022737"/>
    </source>
</evidence>
<organism evidence="4 5">
    <name type="scientific">Tritrichomonas musculus</name>
    <dbReference type="NCBI Taxonomy" id="1915356"/>
    <lineage>
        <taxon>Eukaryota</taxon>
        <taxon>Metamonada</taxon>
        <taxon>Parabasalia</taxon>
        <taxon>Tritrichomonadida</taxon>
        <taxon>Tritrichomonadidae</taxon>
        <taxon>Tritrichomonas</taxon>
    </lineage>
</organism>